<organism evidence="1 2">
    <name type="scientific">candidate division WWE3 bacterium RIFOXYD1_FULL_43_17</name>
    <dbReference type="NCBI Taxonomy" id="1802652"/>
    <lineage>
        <taxon>Bacteria</taxon>
        <taxon>Katanobacteria</taxon>
    </lineage>
</organism>
<name>A0A1F4XF84_UNCKA</name>
<dbReference type="PROSITE" id="PS51257">
    <property type="entry name" value="PROKAR_LIPOPROTEIN"/>
    <property type="match status" value="1"/>
</dbReference>
<dbReference type="Proteomes" id="UP000177845">
    <property type="component" value="Unassembled WGS sequence"/>
</dbReference>
<evidence type="ECO:0000313" key="2">
    <source>
        <dbReference type="Proteomes" id="UP000177845"/>
    </source>
</evidence>
<dbReference type="EMBL" id="MEWJ01000017">
    <property type="protein sequence ID" value="OGC80325.1"/>
    <property type="molecule type" value="Genomic_DNA"/>
</dbReference>
<reference evidence="1 2" key="1">
    <citation type="journal article" date="2016" name="Nat. Commun.">
        <title>Thousands of microbial genomes shed light on interconnected biogeochemical processes in an aquifer system.</title>
        <authorList>
            <person name="Anantharaman K."/>
            <person name="Brown C.T."/>
            <person name="Hug L.A."/>
            <person name="Sharon I."/>
            <person name="Castelle C.J."/>
            <person name="Probst A.J."/>
            <person name="Thomas B.C."/>
            <person name="Singh A."/>
            <person name="Wilkins M.J."/>
            <person name="Karaoz U."/>
            <person name="Brodie E.L."/>
            <person name="Williams K.H."/>
            <person name="Hubbard S.S."/>
            <person name="Banfield J.F."/>
        </authorList>
    </citation>
    <scope>NUCLEOTIDE SEQUENCE [LARGE SCALE GENOMIC DNA]</scope>
</reference>
<evidence type="ECO:0000313" key="1">
    <source>
        <dbReference type="EMBL" id="OGC80325.1"/>
    </source>
</evidence>
<dbReference type="AlphaFoldDB" id="A0A1F4XF84"/>
<accession>A0A1F4XF84</accession>
<protein>
    <submittedName>
        <fullName evidence="1">Uncharacterized protein</fullName>
    </submittedName>
</protein>
<gene>
    <name evidence="1" type="ORF">A3K01_03930</name>
</gene>
<sequence>MRIRVAQRRDDVSKKAKIVLIVVVVILLAAACQPYRSYPEQYINEGTIVGFYAISHPRDGVQYQMYRVEDMGNDCYLIVGDSNSAVDCPPPATLPKEDWVSDISIIADRPLNTEAELQRVQDKGHVCYLTLTRKSVDISCPK</sequence>
<comment type="caution">
    <text evidence="1">The sequence shown here is derived from an EMBL/GenBank/DDBJ whole genome shotgun (WGS) entry which is preliminary data.</text>
</comment>
<proteinExistence type="predicted"/>